<dbReference type="AlphaFoldDB" id="A0AB39ZC26"/>
<evidence type="ECO:0000259" key="2">
    <source>
        <dbReference type="PROSITE" id="PS50041"/>
    </source>
</evidence>
<dbReference type="SMART" id="SM00034">
    <property type="entry name" value="CLECT"/>
    <property type="match status" value="1"/>
</dbReference>
<proteinExistence type="predicted"/>
<dbReference type="Gene3D" id="3.10.100.10">
    <property type="entry name" value="Mannose-Binding Protein A, subunit A"/>
    <property type="match status" value="1"/>
</dbReference>
<dbReference type="InterPro" id="IPR016187">
    <property type="entry name" value="CTDL_fold"/>
</dbReference>
<protein>
    <submittedName>
        <fullName evidence="4">Accessory gland protein Acp29AB-like</fullName>
    </submittedName>
</protein>
<sequence>MFKVAIYFSIVIFAWTSYGTQAKSLDADLSTVPQDPANQLMVKMLPLLDHIARQSKCNVFDDLDTTLEVKQKDIADKLMAIQNQQTDFQNTIASLQESLKNVLVDFERKENNQNDMLTKMQTQQAKLMETVSEIYNKVFWPKFQRIGSRLFYVDSESNQDWFQAGKKCREMGGYIASIKDQEELDAIAAKLGDKRYWLGINNRDNHEIYVSEASGKKNPFLKWRPREPNNAKQNEYCVELDNGGMNDHPCSESRYLICQSDNEV</sequence>
<dbReference type="InterPro" id="IPR016186">
    <property type="entry name" value="C-type_lectin-like/link_sf"/>
</dbReference>
<dbReference type="GeneID" id="108012003"/>
<feature type="chain" id="PRO_5045235208" evidence="1">
    <location>
        <begin position="23"/>
        <end position="264"/>
    </location>
</feature>
<dbReference type="Pfam" id="PF00059">
    <property type="entry name" value="Lectin_C"/>
    <property type="match status" value="1"/>
</dbReference>
<dbReference type="Proteomes" id="UP001652628">
    <property type="component" value="Chromosome 2L"/>
</dbReference>
<feature type="domain" description="C-type lectin" evidence="2">
    <location>
        <begin position="146"/>
        <end position="259"/>
    </location>
</feature>
<evidence type="ECO:0000313" key="3">
    <source>
        <dbReference type="Proteomes" id="UP001652628"/>
    </source>
</evidence>
<name>A0AB39ZC26_DROSZ</name>
<organism evidence="3 4">
    <name type="scientific">Drosophila suzukii</name>
    <name type="common">Spotted-wing drosophila fruit fly</name>
    <dbReference type="NCBI Taxonomy" id="28584"/>
    <lineage>
        <taxon>Eukaryota</taxon>
        <taxon>Metazoa</taxon>
        <taxon>Ecdysozoa</taxon>
        <taxon>Arthropoda</taxon>
        <taxon>Hexapoda</taxon>
        <taxon>Insecta</taxon>
        <taxon>Pterygota</taxon>
        <taxon>Neoptera</taxon>
        <taxon>Endopterygota</taxon>
        <taxon>Diptera</taxon>
        <taxon>Brachycera</taxon>
        <taxon>Muscomorpha</taxon>
        <taxon>Ephydroidea</taxon>
        <taxon>Drosophilidae</taxon>
        <taxon>Drosophila</taxon>
        <taxon>Sophophora</taxon>
    </lineage>
</organism>
<evidence type="ECO:0000256" key="1">
    <source>
        <dbReference type="SAM" id="SignalP"/>
    </source>
</evidence>
<gene>
    <name evidence="4" type="primary">LOC108012003</name>
</gene>
<accession>A0AB39ZC26</accession>
<dbReference type="CDD" id="cd00037">
    <property type="entry name" value="CLECT"/>
    <property type="match status" value="1"/>
</dbReference>
<keyword evidence="3" id="KW-1185">Reference proteome</keyword>
<reference evidence="4" key="2">
    <citation type="submission" date="2025-08" db="UniProtKB">
        <authorList>
            <consortium name="RefSeq"/>
        </authorList>
    </citation>
    <scope>IDENTIFICATION</scope>
</reference>
<feature type="signal peptide" evidence="1">
    <location>
        <begin position="1"/>
        <end position="22"/>
    </location>
</feature>
<dbReference type="InterPro" id="IPR050111">
    <property type="entry name" value="C-type_lectin/snaclec_domain"/>
</dbReference>
<reference evidence="3" key="1">
    <citation type="submission" date="2025-05" db="UniProtKB">
        <authorList>
            <consortium name="RefSeq"/>
        </authorList>
    </citation>
    <scope>NUCLEOTIDE SEQUENCE [LARGE SCALE GENOMIC DNA]</scope>
</reference>
<dbReference type="PANTHER" id="PTHR22803">
    <property type="entry name" value="MANNOSE, PHOSPHOLIPASE, LECTIN RECEPTOR RELATED"/>
    <property type="match status" value="1"/>
</dbReference>
<evidence type="ECO:0000313" key="4">
    <source>
        <dbReference type="RefSeq" id="XP_016932767.3"/>
    </source>
</evidence>
<dbReference type="PROSITE" id="PS50041">
    <property type="entry name" value="C_TYPE_LECTIN_2"/>
    <property type="match status" value="1"/>
</dbReference>
<keyword evidence="1" id="KW-0732">Signal</keyword>
<dbReference type="InterPro" id="IPR001304">
    <property type="entry name" value="C-type_lectin-like"/>
</dbReference>
<dbReference type="RefSeq" id="XP_016932767.3">
    <property type="nucleotide sequence ID" value="XM_017077278.4"/>
</dbReference>
<dbReference type="SUPFAM" id="SSF56436">
    <property type="entry name" value="C-type lectin-like"/>
    <property type="match status" value="1"/>
</dbReference>